<evidence type="ECO:0000259" key="5">
    <source>
        <dbReference type="SMART" id="SM01002"/>
    </source>
</evidence>
<reference evidence="7" key="2">
    <citation type="submission" date="2023-01" db="EMBL/GenBank/DDBJ databases">
        <title>Draft genome sequence of Portibacter lacus strain NBRC 108769.</title>
        <authorList>
            <person name="Sun Q."/>
            <person name="Mori K."/>
        </authorList>
    </citation>
    <scope>NUCLEOTIDE SEQUENCE</scope>
    <source>
        <strain evidence="7">NBRC 108769</strain>
    </source>
</reference>
<dbReference type="Gene3D" id="3.40.50.720">
    <property type="entry name" value="NAD(P)-binding Rossmann-like Domain"/>
    <property type="match status" value="2"/>
</dbReference>
<evidence type="ECO:0000256" key="4">
    <source>
        <dbReference type="ARBA" id="ARBA00023027"/>
    </source>
</evidence>
<dbReference type="PROSITE" id="PS00837">
    <property type="entry name" value="ALADH_PNT_2"/>
    <property type="match status" value="1"/>
</dbReference>
<comment type="similarity">
    <text evidence="1">Belongs to the AlaDH/PNT family.</text>
</comment>
<reference evidence="7" key="1">
    <citation type="journal article" date="2014" name="Int. J. Syst. Evol. Microbiol.">
        <title>Complete genome sequence of Corynebacterium casei LMG S-19264T (=DSM 44701T), isolated from a smear-ripened cheese.</title>
        <authorList>
            <consortium name="US DOE Joint Genome Institute (JGI-PGF)"/>
            <person name="Walter F."/>
            <person name="Albersmeier A."/>
            <person name="Kalinowski J."/>
            <person name="Ruckert C."/>
        </authorList>
    </citation>
    <scope>NUCLEOTIDE SEQUENCE</scope>
    <source>
        <strain evidence="7">NBRC 108769</strain>
    </source>
</reference>
<dbReference type="InterPro" id="IPR007698">
    <property type="entry name" value="AlaDH/PNT_NAD(H)-bd"/>
</dbReference>
<dbReference type="EC" id="1.4.1.1" evidence="2"/>
<protein>
    <recommendedName>
        <fullName evidence="2">alanine dehydrogenase</fullName>
        <ecNumber evidence="2">1.4.1.1</ecNumber>
    </recommendedName>
</protein>
<dbReference type="PANTHER" id="PTHR42795:SF1">
    <property type="entry name" value="ALANINE DEHYDROGENASE"/>
    <property type="match status" value="1"/>
</dbReference>
<dbReference type="InterPro" id="IPR008141">
    <property type="entry name" value="Ala_DH"/>
</dbReference>
<dbReference type="AlphaFoldDB" id="A0AA37SU54"/>
<organism evidence="7 8">
    <name type="scientific">Portibacter lacus</name>
    <dbReference type="NCBI Taxonomy" id="1099794"/>
    <lineage>
        <taxon>Bacteria</taxon>
        <taxon>Pseudomonadati</taxon>
        <taxon>Bacteroidota</taxon>
        <taxon>Saprospiria</taxon>
        <taxon>Saprospirales</taxon>
        <taxon>Haliscomenobacteraceae</taxon>
        <taxon>Portibacter</taxon>
    </lineage>
</organism>
<evidence type="ECO:0000256" key="3">
    <source>
        <dbReference type="ARBA" id="ARBA00023002"/>
    </source>
</evidence>
<feature type="domain" description="Alanine dehydrogenase/pyridine nucleotide transhydrogenase NAD(H)-binding" evidence="5">
    <location>
        <begin position="183"/>
        <end position="331"/>
    </location>
</feature>
<dbReference type="PANTHER" id="PTHR42795">
    <property type="entry name" value="ALANINE DEHYDROGENASE"/>
    <property type="match status" value="1"/>
</dbReference>
<evidence type="ECO:0000256" key="1">
    <source>
        <dbReference type="ARBA" id="ARBA00005689"/>
    </source>
</evidence>
<dbReference type="RefSeq" id="WP_235294446.1">
    <property type="nucleotide sequence ID" value="NZ_BSOH01000015.1"/>
</dbReference>
<dbReference type="GO" id="GO:0042853">
    <property type="term" value="P:L-alanine catabolic process"/>
    <property type="evidence" value="ECO:0007669"/>
    <property type="project" value="InterPro"/>
</dbReference>
<proteinExistence type="inferred from homology"/>
<sequence>MSSPVKPGSFSTFFSKGHYETQTEMLEVAEKSRKLTIGIPLETTLQENRVAIVPHSIRILKGYGHDVLVESGAGASSSFTDRDYSEAEAEITKNKKKVYESHIIIKTQPPTLEEIDLMQVGQILVSPLPLPIISKEYIEKLQSKKVHAIAMEHIQSEDGSYPIVRMMSEIAGMVAMLTGAQLLTKSSGGRGVLLGGISGVPPAKVVILGAGVVGEHATRTALGLGASVRIFDNDIYKIMRLQNQIGRPLHTSALNPVYLAYQLLSADVVIGAIHSKNGRSPVIVTEEMVSKMKDGAVIIDVSIDQGGCFETSEVSTLKNPTFIKHGVIHYCVPNIASNVGRTASISISNIITPIILKLSNSRDIARLLFNDVGIRNGVYIFQGKLTNAYLAKRYDLKYTDLNLILTSGL</sequence>
<dbReference type="Pfam" id="PF05222">
    <property type="entry name" value="AlaDh_PNT_N"/>
    <property type="match status" value="1"/>
</dbReference>
<dbReference type="Pfam" id="PF01262">
    <property type="entry name" value="AlaDh_PNT_C"/>
    <property type="match status" value="1"/>
</dbReference>
<dbReference type="SUPFAM" id="SSF52283">
    <property type="entry name" value="Formate/glycerate dehydrogenase catalytic domain-like"/>
    <property type="match status" value="1"/>
</dbReference>
<evidence type="ECO:0000259" key="6">
    <source>
        <dbReference type="SMART" id="SM01003"/>
    </source>
</evidence>
<dbReference type="CDD" id="cd05305">
    <property type="entry name" value="L-AlaDH"/>
    <property type="match status" value="1"/>
</dbReference>
<dbReference type="InterPro" id="IPR007886">
    <property type="entry name" value="AlaDH/PNT_N"/>
</dbReference>
<dbReference type="SUPFAM" id="SSF51735">
    <property type="entry name" value="NAD(P)-binding Rossmann-fold domains"/>
    <property type="match status" value="1"/>
</dbReference>
<gene>
    <name evidence="7" type="primary">ald</name>
    <name evidence="7" type="ORF">GCM10007940_27400</name>
</gene>
<accession>A0AA37SU54</accession>
<dbReference type="Proteomes" id="UP001156666">
    <property type="component" value="Unassembled WGS sequence"/>
</dbReference>
<evidence type="ECO:0000313" key="7">
    <source>
        <dbReference type="EMBL" id="GLR18125.1"/>
    </source>
</evidence>
<keyword evidence="8" id="KW-1185">Reference proteome</keyword>
<keyword evidence="3" id="KW-0560">Oxidoreductase</keyword>
<dbReference type="SMART" id="SM01003">
    <property type="entry name" value="AlaDh_PNT_N"/>
    <property type="match status" value="1"/>
</dbReference>
<evidence type="ECO:0000313" key="8">
    <source>
        <dbReference type="Proteomes" id="UP001156666"/>
    </source>
</evidence>
<feature type="domain" description="Alanine dehydrogenase/pyridine nucleotide transhydrogenase N-terminal" evidence="6">
    <location>
        <begin position="38"/>
        <end position="171"/>
    </location>
</feature>
<name>A0AA37SU54_9BACT</name>
<dbReference type="InterPro" id="IPR036291">
    <property type="entry name" value="NAD(P)-bd_dom_sf"/>
</dbReference>
<comment type="caution">
    <text evidence="7">The sequence shown here is derived from an EMBL/GenBank/DDBJ whole genome shotgun (WGS) entry which is preliminary data.</text>
</comment>
<dbReference type="InterPro" id="IPR008143">
    <property type="entry name" value="Ala_DH/PNT_CS2"/>
</dbReference>
<dbReference type="GO" id="GO:0000286">
    <property type="term" value="F:alanine dehydrogenase activity"/>
    <property type="evidence" value="ECO:0007669"/>
    <property type="project" value="UniProtKB-EC"/>
</dbReference>
<dbReference type="EMBL" id="BSOH01000015">
    <property type="protein sequence ID" value="GLR18125.1"/>
    <property type="molecule type" value="Genomic_DNA"/>
</dbReference>
<keyword evidence="4" id="KW-0520">NAD</keyword>
<dbReference type="SMART" id="SM01002">
    <property type="entry name" value="AlaDh_PNT_C"/>
    <property type="match status" value="1"/>
</dbReference>
<evidence type="ECO:0000256" key="2">
    <source>
        <dbReference type="ARBA" id="ARBA00012897"/>
    </source>
</evidence>
<dbReference type="GO" id="GO:0005886">
    <property type="term" value="C:plasma membrane"/>
    <property type="evidence" value="ECO:0007669"/>
    <property type="project" value="TreeGrafter"/>
</dbReference>